<name>A0AAE0EZY2_9CHLO</name>
<sequence>MLKRIFQKLDFVESYIKLELKKKNNNGTLSTAAVTTDTKRKRGGLKGYRSGLPAQPVVGFEASTRRAKPLCPRCPAAVLHGDRGPAGGIDLSAYGFAVTRTHRRNPSDDSDDSDDEKLEEIRDLKSRRRQREQRAAVHSPLAAAAVSLPHAHVPSLVVPQPPGLLDAAWIRGANGVTVSTTFRTIIRTWFLSAFASYVPTWLLASTLLLCATAVRALQASSGFQPSGAYPPAGFHTEWGMPLGRTRERFVAGGASHFPNPPYDSPPPPTLDYLADLFTVALEQSILAAYQQGVLAALRLRDSPEAVPVAGDTAAGDALRTVVPPSGGEITS</sequence>
<proteinExistence type="predicted"/>
<reference evidence="1 2" key="1">
    <citation type="journal article" date="2015" name="Genome Biol. Evol.">
        <title>Comparative Genomics of a Bacterivorous Green Alga Reveals Evolutionary Causalities and Consequences of Phago-Mixotrophic Mode of Nutrition.</title>
        <authorList>
            <person name="Burns J.A."/>
            <person name="Paasch A."/>
            <person name="Narechania A."/>
            <person name="Kim E."/>
        </authorList>
    </citation>
    <scope>NUCLEOTIDE SEQUENCE [LARGE SCALE GENOMIC DNA]</scope>
    <source>
        <strain evidence="1 2">PLY_AMNH</strain>
    </source>
</reference>
<protein>
    <submittedName>
        <fullName evidence="1">Uncharacterized protein</fullName>
    </submittedName>
</protein>
<comment type="caution">
    <text evidence="1">The sequence shown here is derived from an EMBL/GenBank/DDBJ whole genome shotgun (WGS) entry which is preliminary data.</text>
</comment>
<keyword evidence="2" id="KW-1185">Reference proteome</keyword>
<evidence type="ECO:0000313" key="2">
    <source>
        <dbReference type="Proteomes" id="UP001190700"/>
    </source>
</evidence>
<dbReference type="Proteomes" id="UP001190700">
    <property type="component" value="Unassembled WGS sequence"/>
</dbReference>
<dbReference type="AlphaFoldDB" id="A0AAE0EZY2"/>
<evidence type="ECO:0000313" key="1">
    <source>
        <dbReference type="EMBL" id="KAK3247026.1"/>
    </source>
</evidence>
<accession>A0AAE0EZY2</accession>
<gene>
    <name evidence="1" type="ORF">CYMTET_43466</name>
</gene>
<dbReference type="EMBL" id="LGRX02029289">
    <property type="protein sequence ID" value="KAK3247026.1"/>
    <property type="molecule type" value="Genomic_DNA"/>
</dbReference>
<organism evidence="1 2">
    <name type="scientific">Cymbomonas tetramitiformis</name>
    <dbReference type="NCBI Taxonomy" id="36881"/>
    <lineage>
        <taxon>Eukaryota</taxon>
        <taxon>Viridiplantae</taxon>
        <taxon>Chlorophyta</taxon>
        <taxon>Pyramimonadophyceae</taxon>
        <taxon>Pyramimonadales</taxon>
        <taxon>Pyramimonadaceae</taxon>
        <taxon>Cymbomonas</taxon>
    </lineage>
</organism>